<gene>
    <name evidence="5" type="ORF">COLO4_10013</name>
</gene>
<sequence length="459" mass="49900">MVKCNNIGSILNTRLKGGIIIEKVKGPISTGNLKLKSTNPNDTSKVQFNYFQALEDLRKCVQGMETIIKIVNSKAFSKFRYEIMSTQDLLNLVAALPLNLRPRHLNTALSLKQFCNDIVMTLWHYHGGCQVGKVVNQNYRVLGVDGLRVINGSTFNFSPGTNPQANVMMLGSLKSDGFGGGSNSCWLPVTTKSINSRPRAFQNHVDSLVLRGRAVARALAGEEEGKSALHGKIEGYESDYLSLRVAEGSGANFSNTEEGAQLVPGVGPSFLGPVAMQNGPNGMESGSKQMEKPKMIVGSTQGSPLVSNPIPNYVNPVNMGLGYTKIGSSITGHDLKGAFNFTASEVTGSKRIKPTIDDDFKPDIYSPPPTGTKLNFVTKEMASSPTFVIGQGSATKKKLVGKWRKLARVSSKYSVEVLGPRTNLKDGRKRGFNGGIILLMERQQQRSLEMVRGDWRLTL</sequence>
<keyword evidence="2" id="KW-0285">Flavoprotein</keyword>
<feature type="domain" description="Glucose-methanol-choline oxidoreductase C-terminal" evidence="4">
    <location>
        <begin position="27"/>
        <end position="171"/>
    </location>
</feature>
<dbReference type="Gene3D" id="3.50.50.60">
    <property type="entry name" value="FAD/NAD(P)-binding domain"/>
    <property type="match status" value="1"/>
</dbReference>
<dbReference type="Gene3D" id="3.30.560.10">
    <property type="entry name" value="Glucose Oxidase, domain 3"/>
    <property type="match status" value="1"/>
</dbReference>
<reference evidence="6" key="1">
    <citation type="submission" date="2013-09" db="EMBL/GenBank/DDBJ databases">
        <title>Corchorus olitorius genome sequencing.</title>
        <authorList>
            <person name="Alam M."/>
            <person name="Haque M.S."/>
            <person name="Islam M.S."/>
            <person name="Emdad E.M."/>
            <person name="Islam M.M."/>
            <person name="Ahmed B."/>
            <person name="Halim A."/>
            <person name="Hossen Q.M.M."/>
            <person name="Hossain M.Z."/>
            <person name="Ahmed R."/>
            <person name="Khan M.M."/>
            <person name="Islam R."/>
            <person name="Rashid M.M."/>
            <person name="Khan S.A."/>
            <person name="Rahman M.S."/>
            <person name="Alam M."/>
            <person name="Yahiya A.S."/>
            <person name="Khan M.S."/>
            <person name="Azam M.S."/>
            <person name="Haque T."/>
            <person name="Lashkar M.Z.H."/>
            <person name="Akhand A.I."/>
            <person name="Morshed G."/>
            <person name="Roy S."/>
            <person name="Uddin K.S."/>
            <person name="Rabeya T."/>
            <person name="Hossain A.S."/>
            <person name="Chowdhury A."/>
            <person name="Snigdha A.R."/>
            <person name="Mortoza M.S."/>
            <person name="Matin S.A."/>
            <person name="Hoque S.M.E."/>
            <person name="Islam M.K."/>
            <person name="Roy D.K."/>
            <person name="Haider R."/>
            <person name="Moosa M.M."/>
            <person name="Elias S.M."/>
            <person name="Hasan A.M."/>
            <person name="Jahan S."/>
            <person name="Shafiuddin M."/>
            <person name="Mahmood N."/>
            <person name="Shommy N.S."/>
        </authorList>
    </citation>
    <scope>NUCLEOTIDE SEQUENCE [LARGE SCALE GENOMIC DNA]</scope>
    <source>
        <strain evidence="6">cv. O-4</strain>
    </source>
</reference>
<dbReference type="SUPFAM" id="SSF51905">
    <property type="entry name" value="FAD/NAD(P)-binding domain"/>
    <property type="match status" value="1"/>
</dbReference>
<keyword evidence="6" id="KW-1185">Reference proteome</keyword>
<dbReference type="AlphaFoldDB" id="A0A1R3KAB8"/>
<comment type="caution">
    <text evidence="5">The sequence shown here is derived from an EMBL/GenBank/DDBJ whole genome shotgun (WGS) entry which is preliminary data.</text>
</comment>
<accession>A0A1R3KAB8</accession>
<organism evidence="5 6">
    <name type="scientific">Corchorus olitorius</name>
    <dbReference type="NCBI Taxonomy" id="93759"/>
    <lineage>
        <taxon>Eukaryota</taxon>
        <taxon>Viridiplantae</taxon>
        <taxon>Streptophyta</taxon>
        <taxon>Embryophyta</taxon>
        <taxon>Tracheophyta</taxon>
        <taxon>Spermatophyta</taxon>
        <taxon>Magnoliopsida</taxon>
        <taxon>eudicotyledons</taxon>
        <taxon>Gunneridae</taxon>
        <taxon>Pentapetalae</taxon>
        <taxon>rosids</taxon>
        <taxon>malvids</taxon>
        <taxon>Malvales</taxon>
        <taxon>Malvaceae</taxon>
        <taxon>Grewioideae</taxon>
        <taxon>Apeibeae</taxon>
        <taxon>Corchorus</taxon>
    </lineage>
</organism>
<evidence type="ECO:0000256" key="2">
    <source>
        <dbReference type="ARBA" id="ARBA00022630"/>
    </source>
</evidence>
<name>A0A1R3KAB8_9ROSI</name>
<dbReference type="Proteomes" id="UP000187203">
    <property type="component" value="Unassembled WGS sequence"/>
</dbReference>
<evidence type="ECO:0000256" key="1">
    <source>
        <dbReference type="ARBA" id="ARBA00001974"/>
    </source>
</evidence>
<evidence type="ECO:0000313" key="6">
    <source>
        <dbReference type="Proteomes" id="UP000187203"/>
    </source>
</evidence>
<dbReference type="PANTHER" id="PTHR45968:SF31">
    <property type="entry name" value="GLUCOSE-METHANOL-CHOLINE (GMC) OXIDOREDUCTASE FAMILY PROTEIN"/>
    <property type="match status" value="1"/>
</dbReference>
<dbReference type="InterPro" id="IPR036188">
    <property type="entry name" value="FAD/NAD-bd_sf"/>
</dbReference>
<dbReference type="OrthoDB" id="269227at2759"/>
<dbReference type="STRING" id="93759.A0A1R3KAB8"/>
<evidence type="ECO:0000313" key="5">
    <source>
        <dbReference type="EMBL" id="OMP04032.1"/>
    </source>
</evidence>
<dbReference type="PANTHER" id="PTHR45968">
    <property type="entry name" value="OSJNBA0019K04.7 PROTEIN"/>
    <property type="match status" value="1"/>
</dbReference>
<proteinExistence type="predicted"/>
<dbReference type="InterPro" id="IPR051871">
    <property type="entry name" value="GMC_Oxidoreductase-Related"/>
</dbReference>
<keyword evidence="3" id="KW-0274">FAD</keyword>
<evidence type="ECO:0000256" key="3">
    <source>
        <dbReference type="ARBA" id="ARBA00022827"/>
    </source>
</evidence>
<comment type="cofactor">
    <cofactor evidence="1">
        <name>FAD</name>
        <dbReference type="ChEBI" id="CHEBI:57692"/>
    </cofactor>
</comment>
<evidence type="ECO:0000259" key="4">
    <source>
        <dbReference type="Pfam" id="PF05199"/>
    </source>
</evidence>
<protein>
    <recommendedName>
        <fullName evidence="4">Glucose-methanol-choline oxidoreductase C-terminal domain-containing protein</fullName>
    </recommendedName>
</protein>
<dbReference type="EMBL" id="AWUE01014332">
    <property type="protein sequence ID" value="OMP04032.1"/>
    <property type="molecule type" value="Genomic_DNA"/>
</dbReference>
<dbReference type="InterPro" id="IPR007867">
    <property type="entry name" value="GMC_OxRtase_C"/>
</dbReference>
<dbReference type="SUPFAM" id="SSF54373">
    <property type="entry name" value="FAD-linked reductases, C-terminal domain"/>
    <property type="match status" value="1"/>
</dbReference>
<dbReference type="GO" id="GO:0016614">
    <property type="term" value="F:oxidoreductase activity, acting on CH-OH group of donors"/>
    <property type="evidence" value="ECO:0007669"/>
    <property type="project" value="InterPro"/>
</dbReference>
<dbReference type="Pfam" id="PF05199">
    <property type="entry name" value="GMC_oxred_C"/>
    <property type="match status" value="1"/>
</dbReference>